<evidence type="ECO:0000313" key="3">
    <source>
        <dbReference type="Proteomes" id="UP000002282"/>
    </source>
</evidence>
<protein>
    <submittedName>
        <fullName evidence="2">Uncharacterized protein</fullName>
    </submittedName>
</protein>
<accession>B4P6Q3</accession>
<feature type="region of interest" description="Disordered" evidence="1">
    <location>
        <begin position="129"/>
        <end position="251"/>
    </location>
</feature>
<dbReference type="HOGENOM" id="CLU_748577_0_0_1"/>
<evidence type="ECO:0000256" key="1">
    <source>
        <dbReference type="SAM" id="MobiDB-lite"/>
    </source>
</evidence>
<sequence>MHTIYNNLQSNKFVPKSLATNVEAVEFTSEKLSKPTVKPTNWCGPKTYEELSTNRVLPRSQRNQQEIQMNQSEYNDSQSISNRYARPSSRPFKCDKWNPDEFLNCADINGKLYRLYNLFEDVEVGEAFKKQQPKPIKRLNTATAKPLQSRKSQKDAKLSNLVNPNRFQSKSRRQPAKNATEIADDSVEDLQPQRCEPITNRIKSEEAEHEMETKKPRRSRGRPKKNANSNLINPDYAKKNDKTMSKKVSPKSKVDYLEDMELGATFRKQQQKQQLLSSRRSLGVAGPRRSPKESKNCSTGSSVVDWKKLDEQPVVLLRRSARIQAAKLRKEQSLERNLQKDQEKPNSGMVVDWKKLDKPERVQEPPIVLRRSARIQAAKLKKEALEASLRNQNQIKNQEKPSSRKAAFDHVL</sequence>
<feature type="region of interest" description="Disordered" evidence="1">
    <location>
        <begin position="267"/>
        <end position="302"/>
    </location>
</feature>
<dbReference type="KEGG" id="dya:Dyak_GE14095"/>
<feature type="region of interest" description="Disordered" evidence="1">
    <location>
        <begin position="391"/>
        <end position="412"/>
    </location>
</feature>
<feature type="compositionally biased region" description="Basic residues" evidence="1">
    <location>
        <begin position="215"/>
        <end position="225"/>
    </location>
</feature>
<dbReference type="AlphaFoldDB" id="B4P6Q3"/>
<reference evidence="2 3" key="1">
    <citation type="journal article" date="2007" name="Nature">
        <title>Evolution of genes and genomes on the Drosophila phylogeny.</title>
        <authorList>
            <consortium name="Drosophila 12 Genomes Consortium"/>
            <person name="Clark A.G."/>
            <person name="Eisen M.B."/>
            <person name="Smith D.R."/>
            <person name="Bergman C.M."/>
            <person name="Oliver B."/>
            <person name="Markow T.A."/>
            <person name="Kaufman T.C."/>
            <person name="Kellis M."/>
            <person name="Gelbart W."/>
            <person name="Iyer V.N."/>
            <person name="Pollard D.A."/>
            <person name="Sackton T.B."/>
            <person name="Larracuente A.M."/>
            <person name="Singh N.D."/>
            <person name="Abad J.P."/>
            <person name="Abt D.N."/>
            <person name="Adryan B."/>
            <person name="Aguade M."/>
            <person name="Akashi H."/>
            <person name="Anderson W.W."/>
            <person name="Aquadro C.F."/>
            <person name="Ardell D.H."/>
            <person name="Arguello R."/>
            <person name="Artieri C.G."/>
            <person name="Barbash D.A."/>
            <person name="Barker D."/>
            <person name="Barsanti P."/>
            <person name="Batterham P."/>
            <person name="Batzoglou S."/>
            <person name="Begun D."/>
            <person name="Bhutkar A."/>
            <person name="Blanco E."/>
            <person name="Bosak S.A."/>
            <person name="Bradley R.K."/>
            <person name="Brand A.D."/>
            <person name="Brent M.R."/>
            <person name="Brooks A.N."/>
            <person name="Brown R.H."/>
            <person name="Butlin R.K."/>
            <person name="Caggese C."/>
            <person name="Calvi B.R."/>
            <person name="Bernardo de Carvalho A."/>
            <person name="Caspi A."/>
            <person name="Castrezana S."/>
            <person name="Celniker S.E."/>
            <person name="Chang J.L."/>
            <person name="Chapple C."/>
            <person name="Chatterji S."/>
            <person name="Chinwalla A."/>
            <person name="Civetta A."/>
            <person name="Clifton S.W."/>
            <person name="Comeron J.M."/>
            <person name="Costello J.C."/>
            <person name="Coyne J.A."/>
            <person name="Daub J."/>
            <person name="David R.G."/>
            <person name="Delcher A.L."/>
            <person name="Delehaunty K."/>
            <person name="Do C.B."/>
            <person name="Ebling H."/>
            <person name="Edwards K."/>
            <person name="Eickbush T."/>
            <person name="Evans J.D."/>
            <person name="Filipski A."/>
            <person name="Findeiss S."/>
            <person name="Freyhult E."/>
            <person name="Fulton L."/>
            <person name="Fulton R."/>
            <person name="Garcia A.C."/>
            <person name="Gardiner A."/>
            <person name="Garfield D.A."/>
            <person name="Garvin B.E."/>
            <person name="Gibson G."/>
            <person name="Gilbert D."/>
            <person name="Gnerre S."/>
            <person name="Godfrey J."/>
            <person name="Good R."/>
            <person name="Gotea V."/>
            <person name="Gravely B."/>
            <person name="Greenberg A.J."/>
            <person name="Griffiths-Jones S."/>
            <person name="Gross S."/>
            <person name="Guigo R."/>
            <person name="Gustafson E.A."/>
            <person name="Haerty W."/>
            <person name="Hahn M.W."/>
            <person name="Halligan D.L."/>
            <person name="Halpern A.L."/>
            <person name="Halter G.M."/>
            <person name="Han M.V."/>
            <person name="Heger A."/>
            <person name="Hillier L."/>
            <person name="Hinrichs A.S."/>
            <person name="Holmes I."/>
            <person name="Hoskins R.A."/>
            <person name="Hubisz M.J."/>
            <person name="Hultmark D."/>
            <person name="Huntley M.A."/>
            <person name="Jaffe D.B."/>
            <person name="Jagadeeshan S."/>
            <person name="Jeck W.R."/>
            <person name="Johnson J."/>
            <person name="Jones C.D."/>
            <person name="Jordan W.C."/>
            <person name="Karpen G.H."/>
            <person name="Kataoka E."/>
            <person name="Keightley P.D."/>
            <person name="Kheradpour P."/>
            <person name="Kirkness E.F."/>
            <person name="Koerich L.B."/>
            <person name="Kristiansen K."/>
            <person name="Kudrna D."/>
            <person name="Kulathinal R.J."/>
            <person name="Kumar S."/>
            <person name="Kwok R."/>
            <person name="Lander E."/>
            <person name="Langley C.H."/>
            <person name="Lapoint R."/>
            <person name="Lazzaro B.P."/>
            <person name="Lee S.J."/>
            <person name="Levesque L."/>
            <person name="Li R."/>
            <person name="Lin C.F."/>
            <person name="Lin M.F."/>
            <person name="Lindblad-Toh K."/>
            <person name="Llopart A."/>
            <person name="Long M."/>
            <person name="Low L."/>
            <person name="Lozovsky E."/>
            <person name="Lu J."/>
            <person name="Luo M."/>
            <person name="Machado C.A."/>
            <person name="Makalowski W."/>
            <person name="Marzo M."/>
            <person name="Matsuda M."/>
            <person name="Matzkin L."/>
            <person name="McAllister B."/>
            <person name="McBride C.S."/>
            <person name="McKernan B."/>
            <person name="McKernan K."/>
            <person name="Mendez-Lago M."/>
            <person name="Minx P."/>
            <person name="Mollenhauer M.U."/>
            <person name="Montooth K."/>
            <person name="Mount S.M."/>
            <person name="Mu X."/>
            <person name="Myers E."/>
            <person name="Negre B."/>
            <person name="Newfeld S."/>
            <person name="Nielsen R."/>
            <person name="Noor M.A."/>
            <person name="O'Grady P."/>
            <person name="Pachter L."/>
            <person name="Papaceit M."/>
            <person name="Parisi M.J."/>
            <person name="Parisi M."/>
            <person name="Parts L."/>
            <person name="Pedersen J.S."/>
            <person name="Pesole G."/>
            <person name="Phillippy A.M."/>
            <person name="Ponting C.P."/>
            <person name="Pop M."/>
            <person name="Porcelli D."/>
            <person name="Powell J.R."/>
            <person name="Prohaska S."/>
            <person name="Pruitt K."/>
            <person name="Puig M."/>
            <person name="Quesneville H."/>
            <person name="Ram K.R."/>
            <person name="Rand D."/>
            <person name="Rasmussen M.D."/>
            <person name="Reed L.K."/>
            <person name="Reenan R."/>
            <person name="Reily A."/>
            <person name="Remington K.A."/>
            <person name="Rieger T.T."/>
            <person name="Ritchie M.G."/>
            <person name="Robin C."/>
            <person name="Rogers Y.H."/>
            <person name="Rohde C."/>
            <person name="Rozas J."/>
            <person name="Rubenfield M.J."/>
            <person name="Ruiz A."/>
            <person name="Russo S."/>
            <person name="Salzberg S.L."/>
            <person name="Sanchez-Gracia A."/>
            <person name="Saranga D.J."/>
            <person name="Sato H."/>
            <person name="Schaeffer S.W."/>
            <person name="Schatz M.C."/>
            <person name="Schlenke T."/>
            <person name="Schwartz R."/>
            <person name="Segarra C."/>
            <person name="Singh R.S."/>
            <person name="Sirot L."/>
            <person name="Sirota M."/>
            <person name="Sisneros N.B."/>
            <person name="Smith C.D."/>
            <person name="Smith T.F."/>
            <person name="Spieth J."/>
            <person name="Stage D.E."/>
            <person name="Stark A."/>
            <person name="Stephan W."/>
            <person name="Strausberg R.L."/>
            <person name="Strempel S."/>
            <person name="Sturgill D."/>
            <person name="Sutton G."/>
            <person name="Sutton G.G."/>
            <person name="Tao W."/>
            <person name="Teichmann S."/>
            <person name="Tobari Y.N."/>
            <person name="Tomimura Y."/>
            <person name="Tsolas J.M."/>
            <person name="Valente V.L."/>
            <person name="Venter E."/>
            <person name="Venter J.C."/>
            <person name="Vicario S."/>
            <person name="Vieira F.G."/>
            <person name="Vilella A.J."/>
            <person name="Villasante A."/>
            <person name="Walenz B."/>
            <person name="Wang J."/>
            <person name="Wasserman M."/>
            <person name="Watts T."/>
            <person name="Wilson D."/>
            <person name="Wilson R.K."/>
            <person name="Wing R.A."/>
            <person name="Wolfner M.F."/>
            <person name="Wong A."/>
            <person name="Wong G.K."/>
            <person name="Wu C.I."/>
            <person name="Wu G."/>
            <person name="Yamamoto D."/>
            <person name="Yang H.P."/>
            <person name="Yang S.P."/>
            <person name="Yorke J.A."/>
            <person name="Yoshida K."/>
            <person name="Zdobnov E."/>
            <person name="Zhang P."/>
            <person name="Zhang Y."/>
            <person name="Zimin A.V."/>
            <person name="Baldwin J."/>
            <person name="Abdouelleil A."/>
            <person name="Abdulkadir J."/>
            <person name="Abebe A."/>
            <person name="Abera B."/>
            <person name="Abreu J."/>
            <person name="Acer S.C."/>
            <person name="Aftuck L."/>
            <person name="Alexander A."/>
            <person name="An P."/>
            <person name="Anderson E."/>
            <person name="Anderson S."/>
            <person name="Arachi H."/>
            <person name="Azer M."/>
            <person name="Bachantsang P."/>
            <person name="Barry A."/>
            <person name="Bayul T."/>
            <person name="Berlin A."/>
            <person name="Bessette D."/>
            <person name="Bloom T."/>
            <person name="Blye J."/>
            <person name="Boguslavskiy L."/>
            <person name="Bonnet C."/>
            <person name="Boukhgalter B."/>
            <person name="Bourzgui I."/>
            <person name="Brown A."/>
            <person name="Cahill P."/>
            <person name="Channer S."/>
            <person name="Cheshatsang Y."/>
            <person name="Chuda L."/>
            <person name="Citroen M."/>
            <person name="Collymore A."/>
            <person name="Cooke P."/>
            <person name="Costello M."/>
            <person name="D'Aco K."/>
            <person name="Daza R."/>
            <person name="De Haan G."/>
            <person name="DeGray S."/>
            <person name="DeMaso C."/>
            <person name="Dhargay N."/>
            <person name="Dooley K."/>
            <person name="Dooley E."/>
            <person name="Doricent M."/>
            <person name="Dorje P."/>
            <person name="Dorjee K."/>
            <person name="Dupes A."/>
            <person name="Elong R."/>
            <person name="Falk J."/>
            <person name="Farina A."/>
            <person name="Faro S."/>
            <person name="Ferguson D."/>
            <person name="Fisher S."/>
            <person name="Foley C.D."/>
            <person name="Franke A."/>
            <person name="Friedrich D."/>
            <person name="Gadbois L."/>
            <person name="Gearin G."/>
            <person name="Gearin C.R."/>
            <person name="Giannoukos G."/>
            <person name="Goode T."/>
            <person name="Graham J."/>
            <person name="Grandbois E."/>
            <person name="Grewal S."/>
            <person name="Gyaltsen K."/>
            <person name="Hafez N."/>
            <person name="Hagos B."/>
            <person name="Hall J."/>
            <person name="Henson C."/>
            <person name="Hollinger A."/>
            <person name="Honan T."/>
            <person name="Huard M.D."/>
            <person name="Hughes L."/>
            <person name="Hurhula B."/>
            <person name="Husby M.E."/>
            <person name="Kamat A."/>
            <person name="Kanga B."/>
            <person name="Kashin S."/>
            <person name="Khazanovich D."/>
            <person name="Kisner P."/>
            <person name="Lance K."/>
            <person name="Lara M."/>
            <person name="Lee W."/>
            <person name="Lennon N."/>
            <person name="Letendre F."/>
            <person name="LeVine R."/>
            <person name="Lipovsky A."/>
            <person name="Liu X."/>
            <person name="Liu J."/>
            <person name="Liu S."/>
            <person name="Lokyitsang T."/>
            <person name="Lokyitsang Y."/>
            <person name="Lubonja R."/>
            <person name="Lui A."/>
            <person name="MacDonald P."/>
            <person name="Magnisalis V."/>
            <person name="Maru K."/>
            <person name="Matthews C."/>
            <person name="McCusker W."/>
            <person name="McDonough S."/>
            <person name="Mehta T."/>
            <person name="Meldrim J."/>
            <person name="Meneus L."/>
            <person name="Mihai O."/>
            <person name="Mihalev A."/>
            <person name="Mihova T."/>
            <person name="Mittelman R."/>
            <person name="Mlenga V."/>
            <person name="Montmayeur A."/>
            <person name="Mulrain L."/>
            <person name="Navidi A."/>
            <person name="Naylor J."/>
            <person name="Negash T."/>
            <person name="Nguyen T."/>
            <person name="Nguyen N."/>
            <person name="Nicol R."/>
            <person name="Norbu C."/>
            <person name="Norbu N."/>
            <person name="Novod N."/>
            <person name="O'Neill B."/>
            <person name="Osman S."/>
            <person name="Markiewicz E."/>
            <person name="Oyono O.L."/>
            <person name="Patti C."/>
            <person name="Phunkhang P."/>
            <person name="Pierre F."/>
            <person name="Priest M."/>
            <person name="Raghuraman S."/>
            <person name="Rege F."/>
            <person name="Reyes R."/>
            <person name="Rise C."/>
            <person name="Rogov P."/>
            <person name="Ross K."/>
            <person name="Ryan E."/>
            <person name="Settipalli S."/>
            <person name="Shea T."/>
            <person name="Sherpa N."/>
            <person name="Shi L."/>
            <person name="Shih D."/>
            <person name="Sparrow T."/>
            <person name="Spaulding J."/>
            <person name="Stalker J."/>
            <person name="Stange-Thomann N."/>
            <person name="Stavropoulos S."/>
            <person name="Stone C."/>
            <person name="Strader C."/>
            <person name="Tesfaye S."/>
            <person name="Thomson T."/>
            <person name="Thoulutsang Y."/>
            <person name="Thoulutsang D."/>
            <person name="Topham K."/>
            <person name="Topping I."/>
            <person name="Tsamla T."/>
            <person name="Vassiliev H."/>
            <person name="Vo A."/>
            <person name="Wangchuk T."/>
            <person name="Wangdi T."/>
            <person name="Weiand M."/>
            <person name="Wilkinson J."/>
            <person name="Wilson A."/>
            <person name="Yadav S."/>
            <person name="Young G."/>
            <person name="Yu Q."/>
            <person name="Zembek L."/>
            <person name="Zhong D."/>
            <person name="Zimmer A."/>
            <person name="Zwirko Z."/>
            <person name="Jaffe D.B."/>
            <person name="Alvarez P."/>
            <person name="Brockman W."/>
            <person name="Butler J."/>
            <person name="Chin C."/>
            <person name="Gnerre S."/>
            <person name="Grabherr M."/>
            <person name="Kleber M."/>
            <person name="Mauceli E."/>
            <person name="MacCallum I."/>
        </authorList>
    </citation>
    <scope>NUCLEOTIDE SEQUENCE [LARGE SCALE GENOMIC DNA]</scope>
    <source>
        <strain evidence="3">Tai18E2 / Tucson 14021-0261.01</strain>
    </source>
</reference>
<keyword evidence="3" id="KW-1185">Reference proteome</keyword>
<proteinExistence type="predicted"/>
<reference evidence="2 3" key="2">
    <citation type="journal article" date="2007" name="PLoS Biol.">
        <title>Principles of genome evolution in the Drosophila melanogaster species group.</title>
        <authorList>
            <person name="Ranz J.M."/>
            <person name="Maurin D."/>
            <person name="Chan Y.S."/>
            <person name="von Grotthuss M."/>
            <person name="Hillier L.W."/>
            <person name="Roote J."/>
            <person name="Ashburner M."/>
            <person name="Bergman C.M."/>
        </authorList>
    </citation>
    <scope>NUCLEOTIDE SEQUENCE [LARGE SCALE GENOMIC DNA]</scope>
    <source>
        <strain evidence="3">Tai18E2 / Tucson 14021-0261.01</strain>
    </source>
</reference>
<feature type="region of interest" description="Disordered" evidence="1">
    <location>
        <begin position="331"/>
        <end position="357"/>
    </location>
</feature>
<evidence type="ECO:0000313" key="2">
    <source>
        <dbReference type="EMBL" id="EDW91980.2"/>
    </source>
</evidence>
<organism evidence="2 3">
    <name type="scientific">Drosophila yakuba</name>
    <name type="common">Fruit fly</name>
    <dbReference type="NCBI Taxonomy" id="7245"/>
    <lineage>
        <taxon>Eukaryota</taxon>
        <taxon>Metazoa</taxon>
        <taxon>Ecdysozoa</taxon>
        <taxon>Arthropoda</taxon>
        <taxon>Hexapoda</taxon>
        <taxon>Insecta</taxon>
        <taxon>Pterygota</taxon>
        <taxon>Neoptera</taxon>
        <taxon>Endopterygota</taxon>
        <taxon>Diptera</taxon>
        <taxon>Brachycera</taxon>
        <taxon>Muscomorpha</taxon>
        <taxon>Ephydroidea</taxon>
        <taxon>Drosophilidae</taxon>
        <taxon>Drosophila</taxon>
        <taxon>Sophophora</taxon>
    </lineage>
</organism>
<dbReference type="OrthoDB" id="7871476at2759"/>
<gene>
    <name evidence="2" type="primary">Dyak\GE14095</name>
    <name evidence="2" type="synonym">dyak_GLEANR_14246</name>
    <name evidence="2" type="synonym">GE14095</name>
    <name evidence="2" type="ORF">Dyak_GE14095</name>
</gene>
<dbReference type="EMBL" id="CM000158">
    <property type="protein sequence ID" value="EDW91980.2"/>
    <property type="molecule type" value="Genomic_DNA"/>
</dbReference>
<feature type="compositionally biased region" description="Basic and acidic residues" evidence="1">
    <location>
        <begin position="331"/>
        <end position="344"/>
    </location>
</feature>
<name>B4P6Q3_DROYA</name>
<dbReference type="Proteomes" id="UP000002282">
    <property type="component" value="Chromosome 2R"/>
</dbReference>
<feature type="compositionally biased region" description="Basic and acidic residues" evidence="1">
    <location>
        <begin position="202"/>
        <end position="214"/>
    </location>
</feature>
<feature type="compositionally biased region" description="Low complexity" evidence="1">
    <location>
        <begin position="267"/>
        <end position="282"/>
    </location>
</feature>
<feature type="compositionally biased region" description="Basic and acidic residues" evidence="1">
    <location>
        <begin position="397"/>
        <end position="412"/>
    </location>
</feature>